<feature type="DNA-binding region" description="H-T-H motif" evidence="4">
    <location>
        <begin position="33"/>
        <end position="52"/>
    </location>
</feature>
<feature type="domain" description="HTH tetR-type" evidence="5">
    <location>
        <begin position="10"/>
        <end position="70"/>
    </location>
</feature>
<dbReference type="InterPro" id="IPR050109">
    <property type="entry name" value="HTH-type_TetR-like_transc_reg"/>
</dbReference>
<proteinExistence type="predicted"/>
<evidence type="ECO:0000256" key="3">
    <source>
        <dbReference type="ARBA" id="ARBA00023163"/>
    </source>
</evidence>
<dbReference type="PROSITE" id="PS50977">
    <property type="entry name" value="HTH_TETR_2"/>
    <property type="match status" value="1"/>
</dbReference>
<dbReference type="EMBL" id="JAHUZE010000002">
    <property type="protein sequence ID" value="MBV7378825.1"/>
    <property type="molecule type" value="Genomic_DNA"/>
</dbReference>
<sequence length="198" mass="21927">MARSIARDHDEKRAAILTSAARVFATDGYDRASMTRLAAECGISKANIYHYYTSKDAILFDVLDRYLSELSDRVTGLDLAGATPEDALRQVVMEVMLAYEGADDEHRVQMNGVDLLPPEEQKVLKGYQRQIVEFVSDIIAHAAPNAFADDPGRLRQATMALFGMLNWYYMWNPGAGRAAREDYASLVAEMTLGGVKGL</sequence>
<evidence type="ECO:0000256" key="1">
    <source>
        <dbReference type="ARBA" id="ARBA00023015"/>
    </source>
</evidence>
<dbReference type="Proteomes" id="UP000756530">
    <property type="component" value="Unassembled WGS sequence"/>
</dbReference>
<keyword evidence="3" id="KW-0804">Transcription</keyword>
<keyword evidence="2 4" id="KW-0238">DNA-binding</keyword>
<keyword evidence="7" id="KW-1185">Reference proteome</keyword>
<name>A0ABS6T1H1_9RHOB</name>
<comment type="caution">
    <text evidence="6">The sequence shown here is derived from an EMBL/GenBank/DDBJ whole genome shotgun (WGS) entry which is preliminary data.</text>
</comment>
<evidence type="ECO:0000256" key="2">
    <source>
        <dbReference type="ARBA" id="ARBA00023125"/>
    </source>
</evidence>
<reference evidence="6 7" key="1">
    <citation type="submission" date="2021-05" db="EMBL/GenBank/DDBJ databases">
        <title>Culturable bacteria isolated from Daya Bay.</title>
        <authorList>
            <person name="Zheng W."/>
            <person name="Yu S."/>
            <person name="Huang Y."/>
        </authorList>
    </citation>
    <scope>NUCLEOTIDE SEQUENCE [LARGE SCALE GENOMIC DNA]</scope>
    <source>
        <strain evidence="6 7">DP4N28-5</strain>
    </source>
</reference>
<protein>
    <submittedName>
        <fullName evidence="6">TetR/AcrR family transcriptional regulator</fullName>
    </submittedName>
</protein>
<dbReference type="Pfam" id="PF17932">
    <property type="entry name" value="TetR_C_24"/>
    <property type="match status" value="1"/>
</dbReference>
<dbReference type="PANTHER" id="PTHR30055">
    <property type="entry name" value="HTH-TYPE TRANSCRIPTIONAL REGULATOR RUTR"/>
    <property type="match status" value="1"/>
</dbReference>
<accession>A0ABS6T1H1</accession>
<organism evidence="6 7">
    <name type="scientific">Maritimibacter dapengensis</name>
    <dbReference type="NCBI Taxonomy" id="2836868"/>
    <lineage>
        <taxon>Bacteria</taxon>
        <taxon>Pseudomonadati</taxon>
        <taxon>Pseudomonadota</taxon>
        <taxon>Alphaproteobacteria</taxon>
        <taxon>Rhodobacterales</taxon>
        <taxon>Roseobacteraceae</taxon>
        <taxon>Maritimibacter</taxon>
    </lineage>
</organism>
<evidence type="ECO:0000313" key="6">
    <source>
        <dbReference type="EMBL" id="MBV7378825.1"/>
    </source>
</evidence>
<dbReference type="PANTHER" id="PTHR30055:SF234">
    <property type="entry name" value="HTH-TYPE TRANSCRIPTIONAL REGULATOR BETI"/>
    <property type="match status" value="1"/>
</dbReference>
<dbReference type="Pfam" id="PF00440">
    <property type="entry name" value="TetR_N"/>
    <property type="match status" value="1"/>
</dbReference>
<dbReference type="InterPro" id="IPR001647">
    <property type="entry name" value="HTH_TetR"/>
</dbReference>
<evidence type="ECO:0000256" key="4">
    <source>
        <dbReference type="PROSITE-ProRule" id="PRU00335"/>
    </source>
</evidence>
<gene>
    <name evidence="6" type="ORF">KJP28_07785</name>
</gene>
<evidence type="ECO:0000259" key="5">
    <source>
        <dbReference type="PROSITE" id="PS50977"/>
    </source>
</evidence>
<dbReference type="InterPro" id="IPR041490">
    <property type="entry name" value="KstR2_TetR_C"/>
</dbReference>
<keyword evidence="1" id="KW-0805">Transcription regulation</keyword>
<dbReference type="RefSeq" id="WP_218392000.1">
    <property type="nucleotide sequence ID" value="NZ_JAHUZE010000002.1"/>
</dbReference>
<evidence type="ECO:0000313" key="7">
    <source>
        <dbReference type="Proteomes" id="UP000756530"/>
    </source>
</evidence>